<dbReference type="InterPro" id="IPR003594">
    <property type="entry name" value="HATPase_dom"/>
</dbReference>
<dbReference type="SUPFAM" id="SSF56112">
    <property type="entry name" value="Protein kinase-like (PK-like)"/>
    <property type="match status" value="1"/>
</dbReference>
<dbReference type="PROSITE" id="PS50109">
    <property type="entry name" value="HIS_KIN"/>
    <property type="match status" value="1"/>
</dbReference>
<dbReference type="SUPFAM" id="SSF52540">
    <property type="entry name" value="P-loop containing nucleoside triphosphate hydrolases"/>
    <property type="match status" value="1"/>
</dbReference>
<dbReference type="Pfam" id="PF00069">
    <property type="entry name" value="Pkinase"/>
    <property type="match status" value="1"/>
</dbReference>
<dbReference type="SUPFAM" id="SSF55874">
    <property type="entry name" value="ATPase domain of HSP90 chaperone/DNA topoisomerase II/histidine kinase"/>
    <property type="match status" value="1"/>
</dbReference>
<dbReference type="InterPro" id="IPR004358">
    <property type="entry name" value="Sig_transdc_His_kin-like_C"/>
</dbReference>
<feature type="domain" description="Histidine kinase" evidence="8">
    <location>
        <begin position="1560"/>
        <end position="1808"/>
    </location>
</feature>
<dbReference type="CDD" id="cd14014">
    <property type="entry name" value="STKc_PknB_like"/>
    <property type="match status" value="1"/>
</dbReference>
<dbReference type="PANTHER" id="PTHR43642">
    <property type="entry name" value="HYBRID SIGNAL TRANSDUCTION HISTIDINE KINASE G"/>
    <property type="match status" value="1"/>
</dbReference>
<dbReference type="InterPro" id="IPR011009">
    <property type="entry name" value="Kinase-like_dom_sf"/>
</dbReference>
<dbReference type="SMART" id="SM00220">
    <property type="entry name" value="S_TKc"/>
    <property type="match status" value="1"/>
</dbReference>
<proteinExistence type="predicted"/>
<evidence type="ECO:0000256" key="6">
    <source>
        <dbReference type="SAM" id="Coils"/>
    </source>
</evidence>
<evidence type="ECO:0000256" key="1">
    <source>
        <dbReference type="ARBA" id="ARBA00000085"/>
    </source>
</evidence>
<evidence type="ECO:0000256" key="3">
    <source>
        <dbReference type="ARBA" id="ARBA00022553"/>
    </source>
</evidence>
<sequence>MTPSASISSYNLPEISGYAIAEKLYLGSHTAVYRAIQTETQRPVVLKVLRRDYPNFRELMQFRNQYAIAKNLPIAGIVQPLSLETVGNGYALVMEDWGGISLKKYQQQQPLDLAEVLEISRQLADILHELHQHRVVHKDIKPDNILIHPDSKEIKLIDFSIASLLPKETQHLQSPNVLEGTLAYLAPEQTGRMNRGIDYRADFYALGVTLYQLLGRQLPFSSDDPLELLHCHMAKAPTPLDRVNPDVPERVSAIVSKLMAKNAEDRYQSAKGLKYDLQKCDRQWRETGKIEWFQLGQRDLSDRFLIPEKLYGREAEVQALLESFDRIAQGSTELMLVAGFSGIGKTAVVNEVHKPITRQNGYFIKGKFDQFNRNIPLSAFVQAFRDLIGYLLSESDEQLQEWKARILNAVGENGQVLIAAIPELKHIVGQQPPVPELSGSAAQNRFNLLFQKFIQVFTSPEHPLTIFLDDLQWADSASLELLKLLMSDNRHLLMLGAYRDNEVSPVHRLMLTLEELGKTEAIVRTITLEPLAMNDTNLLIADTLRCSPELALPLTELIDRKTNGNPFFTTQFLKALHEDGYITFNRDRRYWQCDIAQINALALTDDVVEFMALQLQKLPEETQHVLKLAACVGNQFDLSTLSIVSEQSPIDTAITFWRALQEGFILPINQTYKFFQTDEIEPLENENNINPTYRFLHDRVQQAAYSLIPENQKQTAHYQIGQLLLEKTDPESRGDRIFAIVNQLNYGTDLITEPKEREELARLNLMACRKARAATAYQAAFDYTRVGLLMLGERAWQQHYDMTLSFGELAAEVAMLCGHWEEMEESIDRVVREAHSLPEKVNVYRIRIQSNVSRNKFAEAITIAQPLLEQLGVALNSAPTATDIQQEIAEIEELIGERNIEDLVEMPAMTDIKQLAIVQIASSVMAAAYICASPLLPLLVSLAVKVSIRYGNTSASVLSYVFYSVILCNVFKNVDAATEFGSLALKVVSKLDAKPTKPEMLSMLGGFIVHRKSHVRETLPLLQDGYATGLEVGSLEYAGYNANIFCLNSLSCGKILTSLESEIRAYSQSLTQLNQLTTGNYCRIYWQTALNLLGLNPHPMQLAGEAIQESEILPIFQSSNDLYGLYVFYLHKLILCVFLADVEQAKSLAVEARNYLIAGAGTFAESLFYLYDSLTALVDLPQEPEARSDLLERVEENQAQLQHWAHYAPMNHQHKFELVEAEKFRVLGKPYEAGDWYDRAITGAKEYGFLQEEALANELAAKFYLEWGKRKLAIAYMEEAYYAYARWEAKAKAEDLERRYPQLLEAILQPKNTISNSESTSNLFSLMESRTSTNTSQLWLDFPAVMQAAQTISQEIKLDKLLAKLMQIAITNVGATRAALILEQELQWQLVADTNSESTNLLNRPLVEVEFLPHSVIYSTIRQGKAVVFDRLSTSAEFARDSYLTTHRPGSILCIPISKQGRILGIFYMENNLTVGAFTRDRIEVLQILAGQAAISLENAQLYAEVANYSQSLEQEVQRKTEQLSQKAADLEQALEDLQHTQSQLIQSEKMSAIGQLVGGIAHEINNPVSFIQGNLHYTESYVKKLLDLLLLYQQEYPEQNATIQAKVEESDLEFILEDVTQILESMKVGSERIKQIVLSLRNFSRLDEADLKSVDLHLGIESSLLILQSRFHESQPEVQAVTTYGQLPEVTCYASEINQVFFSLISNALDAFKEVEEMPKNPQIRIQTEVLDNGWVRIAIADNGCGISEDTQKRMFDPFFTTKPVGSGTGLGLSVSYAIVKKHGGELTCASTVGSGSTFAIEIPIEPRSLN</sequence>
<dbReference type="PANTHER" id="PTHR43642:SF1">
    <property type="entry name" value="HYBRID SIGNAL TRANSDUCTION HISTIDINE KINASE G"/>
    <property type="match status" value="1"/>
</dbReference>
<dbReference type="Proteomes" id="UP001232992">
    <property type="component" value="Unassembled WGS sequence"/>
</dbReference>
<evidence type="ECO:0000259" key="8">
    <source>
        <dbReference type="PROSITE" id="PS50109"/>
    </source>
</evidence>
<dbReference type="Gene3D" id="3.30.565.10">
    <property type="entry name" value="Histidine kinase-like ATPase, C-terminal domain"/>
    <property type="match status" value="1"/>
</dbReference>
<comment type="catalytic activity">
    <reaction evidence="1">
        <text>ATP + protein L-histidine = ADP + protein N-phospho-L-histidine.</text>
        <dbReference type="EC" id="2.7.13.3"/>
    </reaction>
</comment>
<dbReference type="InterPro" id="IPR005467">
    <property type="entry name" value="His_kinase_dom"/>
</dbReference>
<dbReference type="EMBL" id="JAQOSQ010000003">
    <property type="protein sequence ID" value="MDJ1182487.1"/>
    <property type="molecule type" value="Genomic_DNA"/>
</dbReference>
<reference evidence="9 10" key="1">
    <citation type="submission" date="2023-01" db="EMBL/GenBank/DDBJ databases">
        <title>Novel diversity within Roseofilum (Cyanobacteria; Desertifilaceae) from marine benthic mats with descriptions of four novel species.</title>
        <authorList>
            <person name="Wang Y."/>
            <person name="Berthold D.E."/>
            <person name="Hu J."/>
            <person name="Lefler F.W."/>
            <person name="Laughinghouse H.D. IV."/>
        </authorList>
    </citation>
    <scope>NUCLEOTIDE SEQUENCE [LARGE SCALE GENOMIC DNA]</scope>
    <source>
        <strain evidence="9 10">BLCC-M143</strain>
    </source>
</reference>
<dbReference type="PRINTS" id="PR00344">
    <property type="entry name" value="BCTRLSENSOR"/>
</dbReference>
<evidence type="ECO:0000256" key="2">
    <source>
        <dbReference type="ARBA" id="ARBA00012438"/>
    </source>
</evidence>
<keyword evidence="4" id="KW-0808">Transferase</keyword>
<dbReference type="Gene3D" id="3.30.450.40">
    <property type="match status" value="1"/>
</dbReference>
<dbReference type="RefSeq" id="WP_283757139.1">
    <property type="nucleotide sequence ID" value="NZ_JAQOSQ010000003.1"/>
</dbReference>
<evidence type="ECO:0000313" key="9">
    <source>
        <dbReference type="EMBL" id="MDJ1182487.1"/>
    </source>
</evidence>
<feature type="domain" description="Protein kinase" evidence="7">
    <location>
        <begin position="18"/>
        <end position="293"/>
    </location>
</feature>
<dbReference type="Gene3D" id="1.10.287.130">
    <property type="match status" value="1"/>
</dbReference>
<dbReference type="InterPro" id="IPR008271">
    <property type="entry name" value="Ser/Thr_kinase_AS"/>
</dbReference>
<dbReference type="PROSITE" id="PS00108">
    <property type="entry name" value="PROTEIN_KINASE_ST"/>
    <property type="match status" value="1"/>
</dbReference>
<dbReference type="Pfam" id="PF01590">
    <property type="entry name" value="GAF"/>
    <property type="match status" value="1"/>
</dbReference>
<dbReference type="Gene3D" id="1.10.510.10">
    <property type="entry name" value="Transferase(Phosphotransferase) domain 1"/>
    <property type="match status" value="1"/>
</dbReference>
<evidence type="ECO:0000313" key="10">
    <source>
        <dbReference type="Proteomes" id="UP001232992"/>
    </source>
</evidence>
<dbReference type="SUPFAM" id="SSF55781">
    <property type="entry name" value="GAF domain-like"/>
    <property type="match status" value="1"/>
</dbReference>
<dbReference type="SUPFAM" id="SSF47384">
    <property type="entry name" value="Homodimeric domain of signal transducing histidine kinase"/>
    <property type="match status" value="1"/>
</dbReference>
<dbReference type="InterPro" id="IPR003661">
    <property type="entry name" value="HisK_dim/P_dom"/>
</dbReference>
<feature type="coiled-coil region" evidence="6">
    <location>
        <begin position="1510"/>
        <end position="1551"/>
    </location>
</feature>
<accession>A0ABT7BTH6</accession>
<dbReference type="InterPro" id="IPR027417">
    <property type="entry name" value="P-loop_NTPase"/>
</dbReference>
<dbReference type="SMART" id="SM00387">
    <property type="entry name" value="HATPase_c"/>
    <property type="match status" value="1"/>
</dbReference>
<dbReference type="InterPro" id="IPR036097">
    <property type="entry name" value="HisK_dim/P_sf"/>
</dbReference>
<dbReference type="CDD" id="cd00082">
    <property type="entry name" value="HisKA"/>
    <property type="match status" value="1"/>
</dbReference>
<organism evidence="9 10">
    <name type="scientific">Roseofilum casamattae BLCC-M143</name>
    <dbReference type="NCBI Taxonomy" id="3022442"/>
    <lineage>
        <taxon>Bacteria</taxon>
        <taxon>Bacillati</taxon>
        <taxon>Cyanobacteriota</taxon>
        <taxon>Cyanophyceae</taxon>
        <taxon>Desertifilales</taxon>
        <taxon>Desertifilaceae</taxon>
        <taxon>Roseofilum</taxon>
        <taxon>Roseofilum casamattae</taxon>
    </lineage>
</organism>
<dbReference type="SMART" id="SM00065">
    <property type="entry name" value="GAF"/>
    <property type="match status" value="1"/>
</dbReference>
<dbReference type="SMART" id="SM00388">
    <property type="entry name" value="HisKA"/>
    <property type="match status" value="1"/>
</dbReference>
<dbReference type="PROSITE" id="PS50011">
    <property type="entry name" value="PROTEIN_KINASE_DOM"/>
    <property type="match status" value="1"/>
</dbReference>
<evidence type="ECO:0000259" key="7">
    <source>
        <dbReference type="PROSITE" id="PS50011"/>
    </source>
</evidence>
<dbReference type="Pfam" id="PF02518">
    <property type="entry name" value="HATPase_c"/>
    <property type="match status" value="1"/>
</dbReference>
<dbReference type="Pfam" id="PF13191">
    <property type="entry name" value="AAA_16"/>
    <property type="match status" value="1"/>
</dbReference>
<dbReference type="InterPro" id="IPR000719">
    <property type="entry name" value="Prot_kinase_dom"/>
</dbReference>
<keyword evidence="5" id="KW-0902">Two-component regulatory system</keyword>
<protein>
    <recommendedName>
        <fullName evidence="2">histidine kinase</fullName>
        <ecNumber evidence="2">2.7.13.3</ecNumber>
    </recommendedName>
</protein>
<keyword evidence="6" id="KW-0175">Coiled coil</keyword>
<dbReference type="InterPro" id="IPR003018">
    <property type="entry name" value="GAF"/>
</dbReference>
<dbReference type="InterPro" id="IPR036890">
    <property type="entry name" value="HATPase_C_sf"/>
</dbReference>
<evidence type="ECO:0000256" key="5">
    <source>
        <dbReference type="ARBA" id="ARBA00023012"/>
    </source>
</evidence>
<keyword evidence="4" id="KW-0418">Kinase</keyword>
<dbReference type="InterPro" id="IPR053159">
    <property type="entry name" value="Hybrid_Histidine_Kinase"/>
</dbReference>
<keyword evidence="3" id="KW-0597">Phosphoprotein</keyword>
<name>A0ABT7BTH6_9CYAN</name>
<comment type="caution">
    <text evidence="9">The sequence shown here is derived from an EMBL/GenBank/DDBJ whole genome shotgun (WGS) entry which is preliminary data.</text>
</comment>
<gene>
    <name evidence="9" type="ORF">PMH09_04700</name>
</gene>
<dbReference type="InterPro" id="IPR029016">
    <property type="entry name" value="GAF-like_dom_sf"/>
</dbReference>
<dbReference type="Gene3D" id="3.40.50.300">
    <property type="entry name" value="P-loop containing nucleotide triphosphate hydrolases"/>
    <property type="match status" value="1"/>
</dbReference>
<dbReference type="Gene3D" id="3.30.200.20">
    <property type="entry name" value="Phosphorylase Kinase, domain 1"/>
    <property type="match status" value="1"/>
</dbReference>
<dbReference type="InterPro" id="IPR041664">
    <property type="entry name" value="AAA_16"/>
</dbReference>
<evidence type="ECO:0000256" key="4">
    <source>
        <dbReference type="ARBA" id="ARBA00022777"/>
    </source>
</evidence>
<dbReference type="EC" id="2.7.13.3" evidence="2"/>
<keyword evidence="10" id="KW-1185">Reference proteome</keyword>